<dbReference type="AlphaFoldDB" id="X6NEJ9"/>
<keyword evidence="3" id="KW-1185">Reference proteome</keyword>
<feature type="coiled-coil region" evidence="1">
    <location>
        <begin position="282"/>
        <end position="319"/>
    </location>
</feature>
<keyword evidence="1" id="KW-0175">Coiled coil</keyword>
<dbReference type="Proteomes" id="UP000023152">
    <property type="component" value="Unassembled WGS sequence"/>
</dbReference>
<name>X6NEJ9_RETFI</name>
<dbReference type="EMBL" id="ASPP01009265">
    <property type="protein sequence ID" value="ETO24366.1"/>
    <property type="molecule type" value="Genomic_DNA"/>
</dbReference>
<evidence type="ECO:0008006" key="4">
    <source>
        <dbReference type="Google" id="ProtNLM"/>
    </source>
</evidence>
<sequence>MSDEKSEVDPQNRGKNWTEECFDKAWVLHLDSNQKIRDCICLVCRQIANNAMELSCEQHEDLDEVLIVGKNCLKAYLKKNGDMCPIEPHEDCKYSKTKLVQRQVGELMVMCPLQFKQDQLYPAKQLEGETLEEGNEQSSESRATCNFYGQLKDIKEHLDNDCPLTTFDCWYKLFGCQVTFLRCNQTQHKLSHHNQHQNLVMSAIQQRDEEIKRLRKENETQKLQEESLKKRNTECNQQLLQCQQELSKSTVSQVFFVFFVFRELQKLLETKTKETVELTQSNQTLICKCNSLLEEMEKLKAKLEEKESAKEKMELFNRVEPHQYDWDRTRMGYSEQEPEQGRVRLRSEMQELMHKSCEDIVRQMQIGLRCSFVPSLQNGVDFLLREENKQKIYLENGKWHHFQLGVYLLGEGMTLTVDCNNKVNKNEMGYLKIKTSHLWIKHHDSVIDCSGLGYSSNKGPGKGSSATYSGCGGGGAGHATNGGGDDIASGHGKAGGIYGEKTLLKELHCGSGGGSSFFYQKKYKGGRGGGIIHLVIEQQLLNQGVLRCDGASEEKGFGGGGSGGSILLLFASSPSSSTFQHTFGTITCIGGNTQCPNAGANGRIAIHGVTPSYQDIEKINPKPFYNNIVK</sequence>
<proteinExistence type="predicted"/>
<comment type="caution">
    <text evidence="2">The sequence shown here is derived from an EMBL/GenBank/DDBJ whole genome shotgun (WGS) entry which is preliminary data.</text>
</comment>
<protein>
    <recommendedName>
        <fullName evidence="4">TRAF-type domain-containing protein</fullName>
    </recommendedName>
</protein>
<accession>X6NEJ9</accession>
<organism evidence="2 3">
    <name type="scientific">Reticulomyxa filosa</name>
    <dbReference type="NCBI Taxonomy" id="46433"/>
    <lineage>
        <taxon>Eukaryota</taxon>
        <taxon>Sar</taxon>
        <taxon>Rhizaria</taxon>
        <taxon>Retaria</taxon>
        <taxon>Foraminifera</taxon>
        <taxon>Monothalamids</taxon>
        <taxon>Reticulomyxidae</taxon>
        <taxon>Reticulomyxa</taxon>
    </lineage>
</organism>
<evidence type="ECO:0000313" key="2">
    <source>
        <dbReference type="EMBL" id="ETO24366.1"/>
    </source>
</evidence>
<evidence type="ECO:0000313" key="3">
    <source>
        <dbReference type="Proteomes" id="UP000023152"/>
    </source>
</evidence>
<gene>
    <name evidence="2" type="ORF">RFI_12791</name>
</gene>
<dbReference type="PANTHER" id="PTHR31513:SF2">
    <property type="entry name" value="MRAZ"/>
    <property type="match status" value="1"/>
</dbReference>
<dbReference type="PANTHER" id="PTHR31513">
    <property type="entry name" value="EPHRIN TYPE-B RECEPTOR"/>
    <property type="match status" value="1"/>
</dbReference>
<reference evidence="2 3" key="1">
    <citation type="journal article" date="2013" name="Curr. Biol.">
        <title>The Genome of the Foraminiferan Reticulomyxa filosa.</title>
        <authorList>
            <person name="Glockner G."/>
            <person name="Hulsmann N."/>
            <person name="Schleicher M."/>
            <person name="Noegel A.A."/>
            <person name="Eichinger L."/>
            <person name="Gallinger C."/>
            <person name="Pawlowski J."/>
            <person name="Sierra R."/>
            <person name="Euteneuer U."/>
            <person name="Pillet L."/>
            <person name="Moustafa A."/>
            <person name="Platzer M."/>
            <person name="Groth M."/>
            <person name="Szafranski K."/>
            <person name="Schliwa M."/>
        </authorList>
    </citation>
    <scope>NUCLEOTIDE SEQUENCE [LARGE SCALE GENOMIC DNA]</scope>
</reference>
<feature type="coiled-coil region" evidence="1">
    <location>
        <begin position="204"/>
        <end position="245"/>
    </location>
</feature>
<evidence type="ECO:0000256" key="1">
    <source>
        <dbReference type="SAM" id="Coils"/>
    </source>
</evidence>